<proteinExistence type="predicted"/>
<evidence type="ECO:0000313" key="1">
    <source>
        <dbReference type="EMBL" id="VAX09264.1"/>
    </source>
</evidence>
<reference evidence="1" key="1">
    <citation type="submission" date="2018-06" db="EMBL/GenBank/DDBJ databases">
        <authorList>
            <person name="Zhirakovskaya E."/>
        </authorList>
    </citation>
    <scope>NUCLEOTIDE SEQUENCE</scope>
</reference>
<accession>A0A3B1BBG2</accession>
<dbReference type="EMBL" id="UOFX01000045">
    <property type="protein sequence ID" value="VAX09264.1"/>
    <property type="molecule type" value="Genomic_DNA"/>
</dbReference>
<name>A0A3B1BBG2_9ZZZZ</name>
<organism evidence="1">
    <name type="scientific">hydrothermal vent metagenome</name>
    <dbReference type="NCBI Taxonomy" id="652676"/>
    <lineage>
        <taxon>unclassified sequences</taxon>
        <taxon>metagenomes</taxon>
        <taxon>ecological metagenomes</taxon>
    </lineage>
</organism>
<gene>
    <name evidence="1" type="ORF">MNBD_GAMMA26-707</name>
</gene>
<sequence>MRRLRRLGLLLLLLISGGWLLGEGMTFYDNYQQAKYRSAWIDQGIGSTSYVLSRTQWLEFEIPEQHQVVRVLSNASLKPEQWELEDENYHYQIEYQILDGDGKVLSESLYYLRSHVSQPKEDEQLGKVPRQFYTEGDLLPADGRVMLLNLHNLEQPKRFRLRLHSQDPQLEDVVVRCYLQEGVAEHKLAYQWVRMSERKREYLARGSIYAHELLTEVEKRNLLKNIWYPVGPNGVRGEDYHDRALYTLRDYQEIFELQGEDIQPAGLWIDRWVNGIVAIPHGGGEVELTFEPLDPNQRLDGTLQIHWSGPGVNNREAFVLPVTQGQASFRQTLQNGIVTIYSDQPLLVRAHLTVAEQRVDITPQASYLRGYVMSSQQWVEFPLDHYDDQTMPARFDFRRTIIDPVVPDNSNAMIDYQVLDRSGQVLRSGNMPYQFQFSHYDRSLHRD</sequence>
<protein>
    <submittedName>
        <fullName evidence="1">Uncharacterized protein</fullName>
    </submittedName>
</protein>
<dbReference type="AlphaFoldDB" id="A0A3B1BBG2"/>
<feature type="non-terminal residue" evidence="1">
    <location>
        <position position="447"/>
    </location>
</feature>